<gene>
    <name evidence="7" type="ORF">E2C01_026308</name>
</gene>
<feature type="transmembrane region" description="Helical" evidence="6">
    <location>
        <begin position="38"/>
        <end position="63"/>
    </location>
</feature>
<keyword evidence="3 6" id="KW-0812">Transmembrane</keyword>
<dbReference type="AlphaFoldDB" id="A0A5B7EF33"/>
<dbReference type="Pfam" id="PF08395">
    <property type="entry name" value="7tm_7"/>
    <property type="match status" value="1"/>
</dbReference>
<sequence length="335" mass="37900">MAKSPVRRFSVLVRLMQFLGIFPYVWPNSPPDASPRQSVALCLWVLLLQLMYLGLGSFYTAVLFDKVHLNYLGDLLQLCIDIFCLLSSSVMMFLMIIYGRHLANLLPRLEEALDEAVKLHMNSWITSKFKTFTLTLGIASLSLCVFTVYTRTPELYMIPIVIMRETAVNFLYVLQMGLFLPILYFLSTFVNHLTRDAVTSTQTTELQPWGASPRVKDEAWCQQKMSQLLHLEHRLRKVQAIKSLLLDFFGWPLVVAMLQSLIIIIAGFYNFTRINGRSYELLSMTMSCFFTLHLIAVVAENFTKKAISGVRGSAPGLQRPFVSPAPQGPGKKAAG</sequence>
<reference evidence="7 8" key="1">
    <citation type="submission" date="2019-05" db="EMBL/GenBank/DDBJ databases">
        <title>Another draft genome of Portunus trituberculatus and its Hox gene families provides insights of decapod evolution.</title>
        <authorList>
            <person name="Jeong J.-H."/>
            <person name="Song I."/>
            <person name="Kim S."/>
            <person name="Choi T."/>
            <person name="Kim D."/>
            <person name="Ryu S."/>
            <person name="Kim W."/>
        </authorList>
    </citation>
    <scope>NUCLEOTIDE SEQUENCE [LARGE SCALE GENOMIC DNA]</scope>
    <source>
        <tissue evidence="7">Muscle</tissue>
    </source>
</reference>
<evidence type="ECO:0000256" key="4">
    <source>
        <dbReference type="ARBA" id="ARBA00022989"/>
    </source>
</evidence>
<evidence type="ECO:0000313" key="7">
    <source>
        <dbReference type="EMBL" id="MPC32970.1"/>
    </source>
</evidence>
<evidence type="ECO:0000256" key="1">
    <source>
        <dbReference type="ARBA" id="ARBA00004651"/>
    </source>
</evidence>
<feature type="transmembrane region" description="Helical" evidence="6">
    <location>
        <begin position="281"/>
        <end position="299"/>
    </location>
</feature>
<protein>
    <submittedName>
        <fullName evidence="7">Uncharacterized protein</fullName>
    </submittedName>
</protein>
<evidence type="ECO:0000256" key="6">
    <source>
        <dbReference type="SAM" id="Phobius"/>
    </source>
</evidence>
<dbReference type="Proteomes" id="UP000324222">
    <property type="component" value="Unassembled WGS sequence"/>
</dbReference>
<evidence type="ECO:0000256" key="2">
    <source>
        <dbReference type="ARBA" id="ARBA00022475"/>
    </source>
</evidence>
<keyword evidence="5 6" id="KW-0472">Membrane</keyword>
<keyword evidence="8" id="KW-1185">Reference proteome</keyword>
<dbReference type="InterPro" id="IPR013604">
    <property type="entry name" value="7TM_chemorcpt"/>
</dbReference>
<evidence type="ECO:0000256" key="5">
    <source>
        <dbReference type="ARBA" id="ARBA00023136"/>
    </source>
</evidence>
<accession>A0A5B7EF33</accession>
<comment type="subcellular location">
    <subcellularLocation>
        <location evidence="1">Cell membrane</location>
        <topology evidence="1">Multi-pass membrane protein</topology>
    </subcellularLocation>
</comment>
<keyword evidence="4 6" id="KW-1133">Transmembrane helix</keyword>
<dbReference type="GO" id="GO:0050909">
    <property type="term" value="P:sensory perception of taste"/>
    <property type="evidence" value="ECO:0007669"/>
    <property type="project" value="InterPro"/>
</dbReference>
<feature type="transmembrane region" description="Helical" evidence="6">
    <location>
        <begin position="6"/>
        <end position="26"/>
    </location>
</feature>
<evidence type="ECO:0000256" key="3">
    <source>
        <dbReference type="ARBA" id="ARBA00022692"/>
    </source>
</evidence>
<name>A0A5B7EF33_PORTR</name>
<dbReference type="GO" id="GO:0005886">
    <property type="term" value="C:plasma membrane"/>
    <property type="evidence" value="ECO:0007669"/>
    <property type="project" value="UniProtKB-SubCell"/>
</dbReference>
<dbReference type="EMBL" id="VSRR010002733">
    <property type="protein sequence ID" value="MPC32970.1"/>
    <property type="molecule type" value="Genomic_DNA"/>
</dbReference>
<keyword evidence="2" id="KW-1003">Cell membrane</keyword>
<organism evidence="7 8">
    <name type="scientific">Portunus trituberculatus</name>
    <name type="common">Swimming crab</name>
    <name type="synonym">Neptunus trituberculatus</name>
    <dbReference type="NCBI Taxonomy" id="210409"/>
    <lineage>
        <taxon>Eukaryota</taxon>
        <taxon>Metazoa</taxon>
        <taxon>Ecdysozoa</taxon>
        <taxon>Arthropoda</taxon>
        <taxon>Crustacea</taxon>
        <taxon>Multicrustacea</taxon>
        <taxon>Malacostraca</taxon>
        <taxon>Eumalacostraca</taxon>
        <taxon>Eucarida</taxon>
        <taxon>Decapoda</taxon>
        <taxon>Pleocyemata</taxon>
        <taxon>Brachyura</taxon>
        <taxon>Eubrachyura</taxon>
        <taxon>Portunoidea</taxon>
        <taxon>Portunidae</taxon>
        <taxon>Portuninae</taxon>
        <taxon>Portunus</taxon>
    </lineage>
</organism>
<evidence type="ECO:0000313" key="8">
    <source>
        <dbReference type="Proteomes" id="UP000324222"/>
    </source>
</evidence>
<feature type="transmembrane region" description="Helical" evidence="6">
    <location>
        <begin position="131"/>
        <end position="150"/>
    </location>
</feature>
<feature type="transmembrane region" description="Helical" evidence="6">
    <location>
        <begin position="75"/>
        <end position="98"/>
    </location>
</feature>
<feature type="transmembrane region" description="Helical" evidence="6">
    <location>
        <begin position="170"/>
        <end position="190"/>
    </location>
</feature>
<comment type="caution">
    <text evidence="7">The sequence shown here is derived from an EMBL/GenBank/DDBJ whole genome shotgun (WGS) entry which is preliminary data.</text>
</comment>
<proteinExistence type="predicted"/>
<feature type="transmembrane region" description="Helical" evidence="6">
    <location>
        <begin position="244"/>
        <end position="269"/>
    </location>
</feature>